<dbReference type="InterPro" id="IPR016181">
    <property type="entry name" value="Acyl_CoA_acyltransferase"/>
</dbReference>
<dbReference type="InterPro" id="IPR000182">
    <property type="entry name" value="GNAT_dom"/>
</dbReference>
<dbReference type="PROSITE" id="PS51186">
    <property type="entry name" value="GNAT"/>
    <property type="match status" value="1"/>
</dbReference>
<gene>
    <name evidence="4" type="ORF">F6464_01495</name>
</gene>
<dbReference type="Gene3D" id="3.40.630.30">
    <property type="match status" value="1"/>
</dbReference>
<sequence length="146" mass="17372">MKVRQAIIDDLNELAQLFADYRVFYGQDFELEKTRSFIQQRLESKDSIIFIAIQSDTILGFSQLYPSFTTIGVQEIWILNDLFIKPKFRQNGVAKMLIEYILDYCKDTNRKKVILSTAYNNDKAQRLYEKLGFTKTKFYNYEKYNL</sequence>
<dbReference type="EMBL" id="WAEM01000001">
    <property type="protein sequence ID" value="KAB1157785.1"/>
    <property type="molecule type" value="Genomic_DNA"/>
</dbReference>
<dbReference type="SUPFAM" id="SSF55729">
    <property type="entry name" value="Acyl-CoA N-acyltransferases (Nat)"/>
    <property type="match status" value="1"/>
</dbReference>
<evidence type="ECO:0000313" key="5">
    <source>
        <dbReference type="Proteomes" id="UP000490922"/>
    </source>
</evidence>
<reference evidence="4 5" key="1">
    <citation type="submission" date="2019-09" db="EMBL/GenBank/DDBJ databases">
        <title>Flavobacterium sp. nov., isolated from glacier ice.</title>
        <authorList>
            <person name="Liu Q."/>
        </authorList>
    </citation>
    <scope>NUCLEOTIDE SEQUENCE [LARGE SCALE GENOMIC DNA]</scope>
    <source>
        <strain evidence="4 5">NBRC 112527</strain>
    </source>
</reference>
<accession>A0A7J5AJS7</accession>
<evidence type="ECO:0000256" key="2">
    <source>
        <dbReference type="ARBA" id="ARBA00023315"/>
    </source>
</evidence>
<dbReference type="RefSeq" id="WP_151105978.1">
    <property type="nucleotide sequence ID" value="NZ_WAEM01000001.1"/>
</dbReference>
<comment type="caution">
    <text evidence="4">The sequence shown here is derived from an EMBL/GenBank/DDBJ whole genome shotgun (WGS) entry which is preliminary data.</text>
</comment>
<dbReference type="InterPro" id="IPR050680">
    <property type="entry name" value="YpeA/RimI_acetyltransf"/>
</dbReference>
<evidence type="ECO:0000313" key="4">
    <source>
        <dbReference type="EMBL" id="KAB1157785.1"/>
    </source>
</evidence>
<keyword evidence="2" id="KW-0012">Acyltransferase</keyword>
<dbReference type="OrthoDB" id="9792929at2"/>
<protein>
    <submittedName>
        <fullName evidence="4">GNAT family N-acetyltransferase</fullName>
    </submittedName>
</protein>
<dbReference type="Proteomes" id="UP000490922">
    <property type="component" value="Unassembled WGS sequence"/>
</dbReference>
<dbReference type="PANTHER" id="PTHR43420">
    <property type="entry name" value="ACETYLTRANSFERASE"/>
    <property type="match status" value="1"/>
</dbReference>
<evidence type="ECO:0000256" key="1">
    <source>
        <dbReference type="ARBA" id="ARBA00022679"/>
    </source>
</evidence>
<dbReference type="AlphaFoldDB" id="A0A7J5AJS7"/>
<dbReference type="GO" id="GO:0016747">
    <property type="term" value="F:acyltransferase activity, transferring groups other than amino-acyl groups"/>
    <property type="evidence" value="ECO:0007669"/>
    <property type="project" value="InterPro"/>
</dbReference>
<feature type="domain" description="N-acetyltransferase" evidence="3">
    <location>
        <begin position="1"/>
        <end position="146"/>
    </location>
</feature>
<keyword evidence="1 4" id="KW-0808">Transferase</keyword>
<proteinExistence type="predicted"/>
<organism evidence="4 5">
    <name type="scientific">Flavobacterium luteum</name>
    <dbReference type="NCBI Taxonomy" id="2026654"/>
    <lineage>
        <taxon>Bacteria</taxon>
        <taxon>Pseudomonadati</taxon>
        <taxon>Bacteroidota</taxon>
        <taxon>Flavobacteriia</taxon>
        <taxon>Flavobacteriales</taxon>
        <taxon>Flavobacteriaceae</taxon>
        <taxon>Flavobacterium</taxon>
    </lineage>
</organism>
<dbReference type="Pfam" id="PF00583">
    <property type="entry name" value="Acetyltransf_1"/>
    <property type="match status" value="1"/>
</dbReference>
<dbReference type="CDD" id="cd04301">
    <property type="entry name" value="NAT_SF"/>
    <property type="match status" value="1"/>
</dbReference>
<name>A0A7J5AJS7_9FLAO</name>
<evidence type="ECO:0000259" key="3">
    <source>
        <dbReference type="PROSITE" id="PS51186"/>
    </source>
</evidence>
<keyword evidence="5" id="KW-1185">Reference proteome</keyword>